<comment type="caution">
    <text evidence="2">The sequence shown here is derived from an EMBL/GenBank/DDBJ whole genome shotgun (WGS) entry which is preliminary data.</text>
</comment>
<proteinExistence type="predicted"/>
<name>A0A8H6SQF2_9AGAR</name>
<accession>A0A8H6SQF2</accession>
<protein>
    <submittedName>
        <fullName evidence="2">Uncharacterized protein</fullName>
    </submittedName>
</protein>
<dbReference type="EMBL" id="JACAZF010000005">
    <property type="protein sequence ID" value="KAF7303913.1"/>
    <property type="molecule type" value="Genomic_DNA"/>
</dbReference>
<feature type="region of interest" description="Disordered" evidence="1">
    <location>
        <begin position="179"/>
        <end position="235"/>
    </location>
</feature>
<dbReference type="RefSeq" id="XP_037220885.1">
    <property type="nucleotide sequence ID" value="XM_037362964.1"/>
</dbReference>
<keyword evidence="3" id="KW-1185">Reference proteome</keyword>
<evidence type="ECO:0000313" key="3">
    <source>
        <dbReference type="Proteomes" id="UP000636479"/>
    </source>
</evidence>
<feature type="region of interest" description="Disordered" evidence="1">
    <location>
        <begin position="96"/>
        <end position="115"/>
    </location>
</feature>
<dbReference type="OrthoDB" id="3215907at2759"/>
<reference evidence="2" key="1">
    <citation type="submission" date="2020-05" db="EMBL/GenBank/DDBJ databases">
        <title>Mycena genomes resolve the evolution of fungal bioluminescence.</title>
        <authorList>
            <person name="Tsai I.J."/>
        </authorList>
    </citation>
    <scope>NUCLEOTIDE SEQUENCE</scope>
    <source>
        <strain evidence="2">171206Taipei</strain>
    </source>
</reference>
<feature type="region of interest" description="Disordered" evidence="1">
    <location>
        <begin position="37"/>
        <end position="59"/>
    </location>
</feature>
<dbReference type="GeneID" id="59345480"/>
<gene>
    <name evidence="2" type="ORF">MIND_00621800</name>
</gene>
<feature type="compositionally biased region" description="Low complexity" evidence="1">
    <location>
        <begin position="193"/>
        <end position="211"/>
    </location>
</feature>
<dbReference type="Proteomes" id="UP000636479">
    <property type="component" value="Unassembled WGS sequence"/>
</dbReference>
<feature type="compositionally biased region" description="Pro residues" evidence="1">
    <location>
        <begin position="41"/>
        <end position="50"/>
    </location>
</feature>
<evidence type="ECO:0000313" key="2">
    <source>
        <dbReference type="EMBL" id="KAF7303913.1"/>
    </source>
</evidence>
<sequence length="266" mass="28840">MSSPPSTTHALPQTQRIRLMRSTRKLAALLGAAPLLVDPSEPLPPFPRGPPKSASLPATPAAMSNDKLLLEPVVGAAESNGRPTLLLRISNAGISSKGHRRRASSASQSWGRPMSMMELGVGDLDDEEDEVEQTGAQSERRRKMARVARKLGDGVPIELVFPSELERHHSMDLKKARTSLDQSSAILPPTVFRSHTSSPSSSRPSTASTTSEPAMRPPNMRRTSSLLFKDKAAPRSATVRSELGWTGEWNQDETSVVKGLRALKQK</sequence>
<evidence type="ECO:0000256" key="1">
    <source>
        <dbReference type="SAM" id="MobiDB-lite"/>
    </source>
</evidence>
<organism evidence="2 3">
    <name type="scientific">Mycena indigotica</name>
    <dbReference type="NCBI Taxonomy" id="2126181"/>
    <lineage>
        <taxon>Eukaryota</taxon>
        <taxon>Fungi</taxon>
        <taxon>Dikarya</taxon>
        <taxon>Basidiomycota</taxon>
        <taxon>Agaricomycotina</taxon>
        <taxon>Agaricomycetes</taxon>
        <taxon>Agaricomycetidae</taxon>
        <taxon>Agaricales</taxon>
        <taxon>Marasmiineae</taxon>
        <taxon>Mycenaceae</taxon>
        <taxon>Mycena</taxon>
    </lineage>
</organism>
<dbReference type="AlphaFoldDB" id="A0A8H6SQF2"/>